<dbReference type="EMBL" id="JACHCA010000003">
    <property type="protein sequence ID" value="MBB6126957.1"/>
    <property type="molecule type" value="Genomic_DNA"/>
</dbReference>
<sequence length="51" mass="5969">MKAYFDKMKPGDTIEIWKAQKPLFLAWGAKEYIAQGGQLEFSNDYEQLKKL</sequence>
<comment type="caution">
    <text evidence="1">The sequence shown here is derived from an EMBL/GenBank/DDBJ whole genome shotgun (WGS) entry which is preliminary data.</text>
</comment>
<dbReference type="AlphaFoldDB" id="A0A841J835"/>
<organism evidence="1 2">
    <name type="scientific">Mucilaginibacter lappiensis</name>
    <dbReference type="NCBI Taxonomy" id="354630"/>
    <lineage>
        <taxon>Bacteria</taxon>
        <taxon>Pseudomonadati</taxon>
        <taxon>Bacteroidota</taxon>
        <taxon>Sphingobacteriia</taxon>
        <taxon>Sphingobacteriales</taxon>
        <taxon>Sphingobacteriaceae</taxon>
        <taxon>Mucilaginibacter</taxon>
    </lineage>
</organism>
<protein>
    <submittedName>
        <fullName evidence="1">Uncharacterized protein</fullName>
    </submittedName>
</protein>
<accession>A0A841J835</accession>
<dbReference type="Proteomes" id="UP000548326">
    <property type="component" value="Unassembled WGS sequence"/>
</dbReference>
<reference evidence="1 2" key="1">
    <citation type="submission" date="2020-08" db="EMBL/GenBank/DDBJ databases">
        <title>Genomic Encyclopedia of Type Strains, Phase IV (KMG-V): Genome sequencing to study the core and pangenomes of soil and plant-associated prokaryotes.</title>
        <authorList>
            <person name="Whitman W."/>
        </authorList>
    </citation>
    <scope>NUCLEOTIDE SEQUENCE [LARGE SCALE GENOMIC DNA]</scope>
    <source>
        <strain evidence="1 2">MP601</strain>
    </source>
</reference>
<evidence type="ECO:0000313" key="2">
    <source>
        <dbReference type="Proteomes" id="UP000548326"/>
    </source>
</evidence>
<name>A0A841J835_9SPHI</name>
<dbReference type="RefSeq" id="WP_183586127.1">
    <property type="nucleotide sequence ID" value="NZ_JACHCA010000003.1"/>
</dbReference>
<proteinExistence type="predicted"/>
<evidence type="ECO:0000313" key="1">
    <source>
        <dbReference type="EMBL" id="MBB6126957.1"/>
    </source>
</evidence>
<gene>
    <name evidence="1" type="ORF">HDF22_001063</name>
</gene>